<organism evidence="1 2">
    <name type="scientific">Aspergillus novoparasiticus</name>
    <dbReference type="NCBI Taxonomy" id="986946"/>
    <lineage>
        <taxon>Eukaryota</taxon>
        <taxon>Fungi</taxon>
        <taxon>Dikarya</taxon>
        <taxon>Ascomycota</taxon>
        <taxon>Pezizomycotina</taxon>
        <taxon>Eurotiomycetes</taxon>
        <taxon>Eurotiomycetidae</taxon>
        <taxon>Eurotiales</taxon>
        <taxon>Aspergillaceae</taxon>
        <taxon>Aspergillus</taxon>
        <taxon>Aspergillus subgen. Circumdati</taxon>
    </lineage>
</organism>
<dbReference type="PANTHER" id="PTHR40628">
    <property type="entry name" value="CHROMO DOMAIN-CONTAINING PROTEIN"/>
    <property type="match status" value="1"/>
</dbReference>
<protein>
    <submittedName>
        <fullName evidence="1">Uncharacterized protein</fullName>
    </submittedName>
</protein>
<dbReference type="Proteomes" id="UP000326799">
    <property type="component" value="Unassembled WGS sequence"/>
</dbReference>
<accession>A0A5N6F7Y5</accession>
<name>A0A5N6F7Y5_9EURO</name>
<sequence>MSDIGEPSGNVKKDQKAEDRENSSHRRCWDWVIFSGHCHYARNRSSFVTYRRVGRVIYDGIFGGDIFVAGVGTVELRVRASKTEGSPVRTLVLDSVLHIPSAMCNGFCFAKYNTVYGGTTYLGPEFSGTDRHNHPLWYGEPFCGLQKLVRAGNPQGESYLEDWKRDGGSFCLSMYVDEKDLEEILS</sequence>
<dbReference type="PANTHER" id="PTHR40628:SF1">
    <property type="entry name" value="CHROMO DOMAIN-CONTAINING PROTEIN"/>
    <property type="match status" value="1"/>
</dbReference>
<dbReference type="AlphaFoldDB" id="A0A5N6F7Y5"/>
<reference evidence="1 2" key="1">
    <citation type="submission" date="2019-04" db="EMBL/GenBank/DDBJ databases">
        <title>Fungal friends and foes A comparative genomics study of 23 Aspergillus species from section Flavi.</title>
        <authorList>
            <consortium name="DOE Joint Genome Institute"/>
            <person name="Kjaerbolling I."/>
            <person name="Vesth T.C."/>
            <person name="Frisvad J.C."/>
            <person name="Nybo J.L."/>
            <person name="Theobald S."/>
            <person name="Kildgaard S."/>
            <person name="Petersen T.I."/>
            <person name="Kuo A."/>
            <person name="Sato A."/>
            <person name="Lyhne E.K."/>
            <person name="Kogle M.E."/>
            <person name="Wiebenga A."/>
            <person name="Kun R.S."/>
            <person name="Lubbers R.J."/>
            <person name="Makela M.R."/>
            <person name="Barry K."/>
            <person name="Chovatia M."/>
            <person name="Clum A."/>
            <person name="Daum C."/>
            <person name="Haridas S."/>
            <person name="He G."/>
            <person name="LaButti K."/>
            <person name="Lipzen A."/>
            <person name="Mondo S."/>
            <person name="Pangilinan J."/>
            <person name="Riley R."/>
            <person name="Salamov A."/>
            <person name="Simmons B.A."/>
            <person name="Magnuson J.K."/>
            <person name="Henrissat B."/>
            <person name="Mortensen U.H."/>
            <person name="Larsen T.O."/>
            <person name="De vries R.P."/>
            <person name="Grigoriev I.V."/>
            <person name="Machida M."/>
            <person name="Baker S.E."/>
            <person name="Andersen M.R."/>
        </authorList>
    </citation>
    <scope>NUCLEOTIDE SEQUENCE [LARGE SCALE GENOMIC DNA]</scope>
    <source>
        <strain evidence="1 2">CBS 126849</strain>
    </source>
</reference>
<gene>
    <name evidence="1" type="ORF">BDV33DRAFT_77654</name>
</gene>
<evidence type="ECO:0000313" key="2">
    <source>
        <dbReference type="Proteomes" id="UP000326799"/>
    </source>
</evidence>
<proteinExistence type="predicted"/>
<dbReference type="EMBL" id="ML733393">
    <property type="protein sequence ID" value="KAB8225729.1"/>
    <property type="molecule type" value="Genomic_DNA"/>
</dbReference>
<evidence type="ECO:0000313" key="1">
    <source>
        <dbReference type="EMBL" id="KAB8225729.1"/>
    </source>
</evidence>
<keyword evidence="2" id="KW-1185">Reference proteome</keyword>